<feature type="domain" description="BZIP" evidence="6">
    <location>
        <begin position="380"/>
        <end position="437"/>
    </location>
</feature>
<dbReference type="GO" id="GO:0003700">
    <property type="term" value="F:DNA-binding transcription factor activity"/>
    <property type="evidence" value="ECO:0007669"/>
    <property type="project" value="InterPro"/>
</dbReference>
<keyword evidence="8" id="KW-1185">Reference proteome</keyword>
<dbReference type="InterPro" id="IPR046347">
    <property type="entry name" value="bZIP_sf"/>
</dbReference>
<reference evidence="8" key="1">
    <citation type="submission" date="2016-03" db="EMBL/GenBank/DDBJ databases">
        <authorList>
            <person name="Devillers H."/>
        </authorList>
    </citation>
    <scope>NUCLEOTIDE SEQUENCE [LARGE SCALE GENOMIC DNA]</scope>
</reference>
<dbReference type="InterPro" id="IPR004827">
    <property type="entry name" value="bZIP"/>
</dbReference>
<dbReference type="SMART" id="SM00338">
    <property type="entry name" value="BRLZ"/>
    <property type="match status" value="1"/>
</dbReference>
<keyword evidence="3" id="KW-0804">Transcription</keyword>
<dbReference type="STRING" id="1230905.A0A1G4KDM2"/>
<evidence type="ECO:0000313" key="8">
    <source>
        <dbReference type="Proteomes" id="UP000191024"/>
    </source>
</evidence>
<evidence type="ECO:0000313" key="7">
    <source>
        <dbReference type="EMBL" id="SCV02568.1"/>
    </source>
</evidence>
<dbReference type="Gene3D" id="1.20.5.170">
    <property type="match status" value="1"/>
</dbReference>
<dbReference type="InterPro" id="IPR020956">
    <property type="entry name" value="TF_Aft1_OSM"/>
</dbReference>
<feature type="region of interest" description="Disordered" evidence="5">
    <location>
        <begin position="572"/>
        <end position="605"/>
    </location>
</feature>
<dbReference type="Proteomes" id="UP000191024">
    <property type="component" value="Chromosome H"/>
</dbReference>
<evidence type="ECO:0000256" key="3">
    <source>
        <dbReference type="ARBA" id="ARBA00023163"/>
    </source>
</evidence>
<feature type="region of interest" description="Disordered" evidence="5">
    <location>
        <begin position="481"/>
        <end position="528"/>
    </location>
</feature>
<dbReference type="AlphaFoldDB" id="A0A1G4KDM2"/>
<evidence type="ECO:0000259" key="6">
    <source>
        <dbReference type="SMART" id="SM00338"/>
    </source>
</evidence>
<gene>
    <name evidence="7" type="ORF">LAMI_0H00650G</name>
</gene>
<feature type="compositionally biased region" description="Low complexity" evidence="5">
    <location>
        <begin position="299"/>
        <end position="336"/>
    </location>
</feature>
<dbReference type="Pfam" id="PF00170">
    <property type="entry name" value="bZIP_1"/>
    <property type="match status" value="1"/>
</dbReference>
<protein>
    <submittedName>
        <fullName evidence="7">LAMI_0H00650g1_1</fullName>
    </submittedName>
</protein>
<dbReference type="EMBL" id="LT598468">
    <property type="protein sequence ID" value="SCV02568.1"/>
    <property type="molecule type" value="Genomic_DNA"/>
</dbReference>
<evidence type="ECO:0000256" key="4">
    <source>
        <dbReference type="ARBA" id="ARBA00023242"/>
    </source>
</evidence>
<feature type="compositionally biased region" description="Polar residues" evidence="5">
    <location>
        <begin position="274"/>
        <end position="286"/>
    </location>
</feature>
<sequence>MSSNGSRENLAVSAFDLEPNPFEQSFASTKDGKKVIRPASAAAPAANREMGAAATAAGPLATGSLAGGNLAPSNLGASSSLAQPVPLNSLAQDKTALNNVPAPAQNTSGVTASLQHAGLMRTSSIQSPHGLTPGGSRKLPPLLVSPRLAPDAPNLAAAAGASAAGPNVPHSTSHGVFQGPHLLHSNNTSLLPNAGNGTTTPSFFLNLTKSGLSPNESSIRTGLTPAILTHSTLAPDQHPTGPPVTLPAAIGEGQFTPGFSSLLGLSLGEKSFSDQAPSIESGTIQDPLQAGLPIGLPDSVPTTVTNSSLNSSKTSVSTTAANSNSSSTPSNAGDSSRNSSNEKKQMPLEPPAKKQKSVGPKSTPSMESQQDSVSENSHHDQERKRQEFLERNRVAASKFRKRKKEYIKKIEADLQFYEAEYDDFSQCMDKLCGISKQTTNSSLVGHLKQALLRQDLPTALTLCTGIEQVLLQSRYVQRCGKNPRREEDENRRRKSLKDESYANSELRLSHDQSFSSGVRSMSVDSKEGLPLQQAQNHTKNVMDKATGTISNLPLVINGNTLLSLDDIQRAQQKESLAPRHGSLSNLQQHDSIGKSPALPQYPNSN</sequence>
<evidence type="ECO:0000256" key="5">
    <source>
        <dbReference type="SAM" id="MobiDB-lite"/>
    </source>
</evidence>
<evidence type="ECO:0000256" key="2">
    <source>
        <dbReference type="ARBA" id="ARBA00023015"/>
    </source>
</evidence>
<feature type="region of interest" description="Disordered" evidence="5">
    <location>
        <begin position="272"/>
        <end position="389"/>
    </location>
</feature>
<feature type="compositionally biased region" description="Basic and acidic residues" evidence="5">
    <location>
        <begin position="376"/>
        <end position="389"/>
    </location>
</feature>
<dbReference type="CDD" id="cd14687">
    <property type="entry name" value="bZIP_ATF2"/>
    <property type="match status" value="1"/>
</dbReference>
<dbReference type="OrthoDB" id="295274at2759"/>
<dbReference type="InterPro" id="IPR051027">
    <property type="entry name" value="bZIP_transcription_factors"/>
</dbReference>
<comment type="subcellular location">
    <subcellularLocation>
        <location evidence="1">Nucleus</location>
    </subcellularLocation>
</comment>
<feature type="compositionally biased region" description="Polar residues" evidence="5">
    <location>
        <begin position="511"/>
        <end position="523"/>
    </location>
</feature>
<dbReference type="PANTHER" id="PTHR19304">
    <property type="entry name" value="CYCLIC-AMP RESPONSE ELEMENT BINDING PROTEIN"/>
    <property type="match status" value="1"/>
</dbReference>
<feature type="compositionally biased region" description="Polar residues" evidence="5">
    <location>
        <begin position="360"/>
        <end position="375"/>
    </location>
</feature>
<keyword evidence="2" id="KW-0805">Transcription regulation</keyword>
<dbReference type="SUPFAM" id="SSF57959">
    <property type="entry name" value="Leucine zipper domain"/>
    <property type="match status" value="1"/>
</dbReference>
<name>A0A1G4KDM2_9SACH</name>
<organism evidence="7 8">
    <name type="scientific">Lachancea mirantina</name>
    <dbReference type="NCBI Taxonomy" id="1230905"/>
    <lineage>
        <taxon>Eukaryota</taxon>
        <taxon>Fungi</taxon>
        <taxon>Dikarya</taxon>
        <taxon>Ascomycota</taxon>
        <taxon>Saccharomycotina</taxon>
        <taxon>Saccharomycetes</taxon>
        <taxon>Saccharomycetales</taxon>
        <taxon>Saccharomycetaceae</taxon>
        <taxon>Lachancea</taxon>
    </lineage>
</organism>
<evidence type="ECO:0000256" key="1">
    <source>
        <dbReference type="ARBA" id="ARBA00004123"/>
    </source>
</evidence>
<feature type="compositionally biased region" description="Basic and acidic residues" evidence="5">
    <location>
        <begin position="483"/>
        <end position="500"/>
    </location>
</feature>
<keyword evidence="4" id="KW-0539">Nucleus</keyword>
<dbReference type="Pfam" id="PF11785">
    <property type="entry name" value="Aft1_OSA"/>
    <property type="match status" value="1"/>
</dbReference>
<dbReference type="GO" id="GO:0005634">
    <property type="term" value="C:nucleus"/>
    <property type="evidence" value="ECO:0007669"/>
    <property type="project" value="UniProtKB-SubCell"/>
</dbReference>
<accession>A0A1G4KDM2</accession>
<proteinExistence type="predicted"/>